<accession>A0A4S3THZ7</accession>
<keyword evidence="1" id="KW-0472">Membrane</keyword>
<proteinExistence type="predicted"/>
<dbReference type="OrthoDB" id="270777at2157"/>
<sequence length="194" mass="19764">MAADRVAHPFAAGTVTGIAAWLTGYLATFVLATDAVREALTGTELEVVVAAATDWQLAGWLFFNAHGVAIRSAETPITVGESTVTLVAESGVTPLYAVPFLTLVASGAVLAWHYREPVETKTDAAILGATVSVGYLGCMGIGLLAFGVSLEGSTLRPDLLTGVVLGLASPIAFGSLGGLVSFLIASRAAVTADE</sequence>
<organism evidence="3 4">
    <name type="scientific">Salinadaptatus halalkaliphilus</name>
    <dbReference type="NCBI Taxonomy" id="2419781"/>
    <lineage>
        <taxon>Archaea</taxon>
        <taxon>Methanobacteriati</taxon>
        <taxon>Methanobacteriota</taxon>
        <taxon>Stenosarchaea group</taxon>
        <taxon>Halobacteria</taxon>
        <taxon>Halobacteriales</taxon>
        <taxon>Natrialbaceae</taxon>
        <taxon>Salinadaptatus</taxon>
    </lineage>
</organism>
<dbReference type="Proteomes" id="UP000318864">
    <property type="component" value="Unassembled WGS sequence"/>
</dbReference>
<feature type="transmembrane region" description="Helical" evidence="1">
    <location>
        <begin position="159"/>
        <end position="185"/>
    </location>
</feature>
<evidence type="ECO:0000313" key="4">
    <source>
        <dbReference type="Proteomes" id="UP000318864"/>
    </source>
</evidence>
<feature type="transmembrane region" description="Helical" evidence="1">
    <location>
        <begin position="124"/>
        <end position="147"/>
    </location>
</feature>
<keyword evidence="1" id="KW-0812">Transmembrane</keyword>
<keyword evidence="4" id="KW-1185">Reference proteome</keyword>
<feature type="transmembrane region" description="Helical" evidence="1">
    <location>
        <begin position="12"/>
        <end position="32"/>
    </location>
</feature>
<dbReference type="RefSeq" id="WP_141466012.1">
    <property type="nucleotide sequence ID" value="NZ_RBZW01000058.1"/>
</dbReference>
<name>A0A4S3THZ7_9EURY</name>
<protein>
    <recommendedName>
        <fullName evidence="2">DUF7978 domain-containing protein</fullName>
    </recommendedName>
</protein>
<evidence type="ECO:0000313" key="3">
    <source>
        <dbReference type="EMBL" id="THE63664.1"/>
    </source>
</evidence>
<dbReference type="Pfam" id="PF25933">
    <property type="entry name" value="DUF7978"/>
    <property type="match status" value="1"/>
</dbReference>
<feature type="domain" description="DUF7978" evidence="2">
    <location>
        <begin position="8"/>
        <end position="182"/>
    </location>
</feature>
<evidence type="ECO:0000259" key="2">
    <source>
        <dbReference type="Pfam" id="PF25933"/>
    </source>
</evidence>
<dbReference type="AlphaFoldDB" id="A0A4S3THZ7"/>
<gene>
    <name evidence="3" type="ORF">D8Y22_17790</name>
</gene>
<comment type="caution">
    <text evidence="3">The sequence shown here is derived from an EMBL/GenBank/DDBJ whole genome shotgun (WGS) entry which is preliminary data.</text>
</comment>
<evidence type="ECO:0000256" key="1">
    <source>
        <dbReference type="SAM" id="Phobius"/>
    </source>
</evidence>
<reference evidence="3 4" key="1">
    <citation type="submission" date="2018-10" db="EMBL/GenBank/DDBJ databases">
        <title>Natronolimnobius sp. XQ-INN 246 isolated from Inner Mongolia Autonomous Region of China.</title>
        <authorList>
            <person name="Xue Q."/>
        </authorList>
    </citation>
    <scope>NUCLEOTIDE SEQUENCE [LARGE SCALE GENOMIC DNA]</scope>
    <source>
        <strain evidence="3 4">XQ-INN 246</strain>
    </source>
</reference>
<keyword evidence="1" id="KW-1133">Transmembrane helix</keyword>
<feature type="transmembrane region" description="Helical" evidence="1">
    <location>
        <begin position="95"/>
        <end position="112"/>
    </location>
</feature>
<dbReference type="InterPro" id="IPR058284">
    <property type="entry name" value="DUF7978"/>
</dbReference>
<dbReference type="EMBL" id="RBZW01000058">
    <property type="protein sequence ID" value="THE63664.1"/>
    <property type="molecule type" value="Genomic_DNA"/>
</dbReference>